<dbReference type="PROSITE" id="PS00198">
    <property type="entry name" value="4FE4S_FER_1"/>
    <property type="match status" value="1"/>
</dbReference>
<dbReference type="GO" id="GO:0004159">
    <property type="term" value="F:dihydropyrimidine dehydrogenase (NAD+) activity"/>
    <property type="evidence" value="ECO:0007669"/>
    <property type="project" value="UniProtKB-EC"/>
</dbReference>
<accession>A0A1J5N041</accession>
<dbReference type="PANTHER" id="PTHR43255">
    <property type="entry name" value="IRON-SULFUR-BINDING OXIDOREDUCTASE FADF-RELATED-RELATED"/>
    <property type="match status" value="1"/>
</dbReference>
<gene>
    <name evidence="7" type="primary">preT_2</name>
    <name evidence="7" type="ORF">BerOc1_03413</name>
</gene>
<dbReference type="GO" id="GO:0051539">
    <property type="term" value="F:4 iron, 4 sulfur cluster binding"/>
    <property type="evidence" value="ECO:0007669"/>
    <property type="project" value="UniProtKB-KW"/>
</dbReference>
<dbReference type="Gene3D" id="1.10.1060.10">
    <property type="entry name" value="Alpha-helical ferredoxin"/>
    <property type="match status" value="2"/>
</dbReference>
<dbReference type="Pfam" id="PF13534">
    <property type="entry name" value="Fer4_17"/>
    <property type="match status" value="1"/>
</dbReference>
<dbReference type="SUPFAM" id="SSF51905">
    <property type="entry name" value="FAD/NAD(P)-binding domain"/>
    <property type="match status" value="1"/>
</dbReference>
<dbReference type="InterPro" id="IPR036188">
    <property type="entry name" value="FAD/NAD-bd_sf"/>
</dbReference>
<keyword evidence="1" id="KW-0004">4Fe-4S</keyword>
<evidence type="ECO:0000313" key="8">
    <source>
        <dbReference type="Proteomes" id="UP000181901"/>
    </source>
</evidence>
<dbReference type="NCBIfam" id="NF045663">
    <property type="entry name" value="diclust_near_Sec"/>
    <property type="match status" value="1"/>
</dbReference>
<dbReference type="InterPro" id="IPR017900">
    <property type="entry name" value="4Fe4S_Fe_S_CS"/>
</dbReference>
<evidence type="ECO:0000259" key="6">
    <source>
        <dbReference type="PROSITE" id="PS51379"/>
    </source>
</evidence>
<name>A0A1J5N041_9BACT</name>
<evidence type="ECO:0000256" key="3">
    <source>
        <dbReference type="ARBA" id="ARBA00023002"/>
    </source>
</evidence>
<feature type="domain" description="4Fe-4S ferredoxin-type" evidence="6">
    <location>
        <begin position="331"/>
        <end position="361"/>
    </location>
</feature>
<dbReference type="AlphaFoldDB" id="A0A1J5N041"/>
<dbReference type="EMBL" id="LKAQ01000004">
    <property type="protein sequence ID" value="OIQ51460.1"/>
    <property type="molecule type" value="Genomic_DNA"/>
</dbReference>
<dbReference type="Pfam" id="PF02754">
    <property type="entry name" value="CCG"/>
    <property type="match status" value="2"/>
</dbReference>
<dbReference type="SUPFAM" id="SSF46548">
    <property type="entry name" value="alpha-helical ferredoxin"/>
    <property type="match status" value="2"/>
</dbReference>
<dbReference type="InterPro" id="IPR017896">
    <property type="entry name" value="4Fe4S_Fe-S-bd"/>
</dbReference>
<evidence type="ECO:0000256" key="1">
    <source>
        <dbReference type="ARBA" id="ARBA00022485"/>
    </source>
</evidence>
<dbReference type="GO" id="GO:0005886">
    <property type="term" value="C:plasma membrane"/>
    <property type="evidence" value="ECO:0007669"/>
    <property type="project" value="TreeGrafter"/>
</dbReference>
<dbReference type="Gene3D" id="3.50.50.60">
    <property type="entry name" value="FAD/NAD(P)-binding domain"/>
    <property type="match status" value="1"/>
</dbReference>
<comment type="caution">
    <text evidence="7">The sequence shown here is derived from an EMBL/GenBank/DDBJ whole genome shotgun (WGS) entry which is preliminary data.</text>
</comment>
<keyword evidence="8" id="KW-1185">Reference proteome</keyword>
<proteinExistence type="predicted"/>
<dbReference type="EC" id="1.3.1.1" evidence="7"/>
<evidence type="ECO:0000313" key="7">
    <source>
        <dbReference type="EMBL" id="OIQ51460.1"/>
    </source>
</evidence>
<dbReference type="InterPro" id="IPR028261">
    <property type="entry name" value="DPD_II"/>
</dbReference>
<dbReference type="PANTHER" id="PTHR43255:SF1">
    <property type="entry name" value="IRON-SULFUR-BINDING OXIDOREDUCTASE FADF-RELATED"/>
    <property type="match status" value="1"/>
</dbReference>
<evidence type="ECO:0000256" key="5">
    <source>
        <dbReference type="ARBA" id="ARBA00023014"/>
    </source>
</evidence>
<dbReference type="PROSITE" id="PS51379">
    <property type="entry name" value="4FE4S_FER_2"/>
    <property type="match status" value="1"/>
</dbReference>
<dbReference type="OrthoDB" id="9803192at2"/>
<keyword evidence="4" id="KW-0408">Iron</keyword>
<dbReference type="InterPro" id="IPR051460">
    <property type="entry name" value="HdrC_iron-sulfur_subunit"/>
</dbReference>
<dbReference type="RefSeq" id="WP_071546940.1">
    <property type="nucleotide sequence ID" value="NZ_LKAQ01000004.1"/>
</dbReference>
<keyword evidence="3 7" id="KW-0560">Oxidoreductase</keyword>
<keyword evidence="2" id="KW-0479">Metal-binding</keyword>
<dbReference type="Proteomes" id="UP000181901">
    <property type="component" value="Unassembled WGS sequence"/>
</dbReference>
<evidence type="ECO:0000256" key="4">
    <source>
        <dbReference type="ARBA" id="ARBA00023004"/>
    </source>
</evidence>
<protein>
    <submittedName>
        <fullName evidence="7">NAD-dependent dihydropyrimidine dehydrogenase subunit PreT</fullName>
        <ecNumber evidence="7">1.3.1.1</ecNumber>
    </submittedName>
</protein>
<sequence>MEQTELRQWENRCIQEESPRCAAACPLHVDARECCSLLAARRVDKAWAVLARTMPLPGVLARTCDAPCKAACLRGEKGGPVEMGALERFLADAAQPPKPLRPLPRNGKSVAVIGGAMTGLCAAWEIARKGFAVTVYCEAPEVGSALPDGVLDAELAAMDRMGVAIERGVTPTQDLVEAQLEERDAVFVDSDGVPEAVRYFGEPDEVTLGTNRLGLFASRAGEVSPAFQAAAGRRAANSIMRFSQGVSMVKSRELEGPYDTRLYTNLSKVEPAAPVAVGEGYDEASAVQEAARCLKCECMECVKGCVYLKHYKQYPKVYVRQVYNNEAIVRGTRQANKMINSCMLCGLCDTVCPEDFAMGDVCLEARRNMIAKGTMPPSAHEFALRDMAFADGDKCVMARHAPGADSSEYVFFPGCQLTATDPGGAERAYADLRERLGKVGLMLRCCGAPAAWSGRDALFRESLSELKTAWQGLGSPRIIAACPSCIKILREAMPEAEIVSHWSILSALGLPRTALKTGGTLAVNDPCAAREDGAMRGDVRSLLDALGVSTVEPEYSGELTQCCGYGGLLNEVDPALGQAAAKARADAVDEDYVTYCAMCREMIARTGKTAMHLYDLVYPGEQRPGDRPTPGHSERRENRVRLRERLLRELWSEVDGVAAEEFEKVRVTCTEAGAAAMEERRILTSDVQKVLLQAERSGSHLVHGETGRFLASFRPAVVTYWVEFEKTDDGYLVHNAWCHRMKIKGGQP</sequence>
<keyword evidence="5" id="KW-0411">Iron-sulfur</keyword>
<reference evidence="7 8" key="1">
    <citation type="submission" date="2015-09" db="EMBL/GenBank/DDBJ databases">
        <title>Genome of Desulfovibrio dechloracetivorans BerOc1, a mercury methylating strain isolated from highly hydrocarbons and metals contaminated coastal sediments.</title>
        <authorList>
            <person name="Goni Urriza M."/>
            <person name="Gassie C."/>
            <person name="Bouchez O."/>
            <person name="Klopp C."/>
            <person name="Ranchou-Peyruse A."/>
            <person name="Remy G."/>
        </authorList>
    </citation>
    <scope>NUCLEOTIDE SEQUENCE [LARGE SCALE GENOMIC DNA]</scope>
    <source>
        <strain evidence="7 8">BerOc1</strain>
    </source>
</reference>
<organism evidence="7 8">
    <name type="scientific">Pseudodesulfovibrio hydrargyri</name>
    <dbReference type="NCBI Taxonomy" id="2125990"/>
    <lineage>
        <taxon>Bacteria</taxon>
        <taxon>Pseudomonadati</taxon>
        <taxon>Thermodesulfobacteriota</taxon>
        <taxon>Desulfovibrionia</taxon>
        <taxon>Desulfovibrionales</taxon>
        <taxon>Desulfovibrionaceae</taxon>
    </lineage>
</organism>
<evidence type="ECO:0000256" key="2">
    <source>
        <dbReference type="ARBA" id="ARBA00022723"/>
    </source>
</evidence>
<dbReference type="GO" id="GO:0046872">
    <property type="term" value="F:metal ion binding"/>
    <property type="evidence" value="ECO:0007669"/>
    <property type="project" value="UniProtKB-KW"/>
</dbReference>
<dbReference type="Pfam" id="PF14691">
    <property type="entry name" value="Fer4_20"/>
    <property type="match status" value="1"/>
</dbReference>
<dbReference type="InterPro" id="IPR004017">
    <property type="entry name" value="Cys_rich_dom"/>
</dbReference>
<dbReference type="InterPro" id="IPR009051">
    <property type="entry name" value="Helical_ferredxn"/>
</dbReference>